<keyword evidence="4" id="KW-0238">DNA-binding</keyword>
<dbReference type="CDD" id="cd06170">
    <property type="entry name" value="LuxR_C_like"/>
    <property type="match status" value="1"/>
</dbReference>
<dbReference type="Pfam" id="PF00196">
    <property type="entry name" value="GerE"/>
    <property type="match status" value="1"/>
</dbReference>
<feature type="compositionally biased region" description="Basic and acidic residues" evidence="7">
    <location>
        <begin position="362"/>
        <end position="372"/>
    </location>
</feature>
<dbReference type="InterPro" id="IPR016032">
    <property type="entry name" value="Sig_transdc_resp-reg_C-effctor"/>
</dbReference>
<dbReference type="PANTHER" id="PTHR44688">
    <property type="entry name" value="DNA-BINDING TRANSCRIPTIONAL ACTIVATOR DEVR_DOSR"/>
    <property type="match status" value="1"/>
</dbReference>
<keyword evidence="2 6" id="KW-0802">TPR repeat</keyword>
<evidence type="ECO:0000256" key="7">
    <source>
        <dbReference type="SAM" id="MobiDB-lite"/>
    </source>
</evidence>
<evidence type="ECO:0000256" key="3">
    <source>
        <dbReference type="ARBA" id="ARBA00023015"/>
    </source>
</evidence>
<feature type="compositionally biased region" description="Low complexity" evidence="7">
    <location>
        <begin position="94"/>
        <end position="125"/>
    </location>
</feature>
<dbReference type="EMBL" id="QGGU01000010">
    <property type="protein sequence ID" value="PWK47913.1"/>
    <property type="molecule type" value="Genomic_DNA"/>
</dbReference>
<evidence type="ECO:0000256" key="1">
    <source>
        <dbReference type="ARBA" id="ARBA00022737"/>
    </source>
</evidence>
<accession>A0A316FI29</accession>
<proteinExistence type="predicted"/>
<sequence length="563" mass="62108">MSTLNDLTKRQTDILQLVAKGLSNKEIANLLDISVNTVKVHMGTLLRSLNVANRTEAVFTFQQMLADQQAADALTAEPNVDPDDLSNASDDSLENSLNRSSNNSLNNSSTNSSDSPINNSSKNNSPATKPALAILPFENLSEAAHFDHIGESIAEELSIRMASHRWLPIISFRSSRRYTPLDDLTEAANKLGAYYLVTGTVRWNNDQLRLTCELSHPNDHRALWRDVLSYPVDNIMSAIDGISKAIAAALNFEVVSDQASLPQSVTGDVWHHAMRGMWQLHQRTPEANQRAMARFQACLELDDRWALSYCGLAMTLYQQHLEQWPAADNLQADSLQVSSLLDRSLTNRSLAKSSALDTQSLDDQKTEARQPDAADKLHIIEQYALTSIRLDPQMADGHVIYALMQMAQGQMMVAVQSLQQAVRLNPSFAHAHSLLGQIAGMAEQYEQAIEHLEYALQLNPRDPERWSYFAALAMTRFAMGDYSGAIRDAGESLSFGNASAIPHIALIASYAALGEQHQVVAACNQFRQRCPGFRLIGLQQMLKGAKPEALGKLTTLLQSVGID</sequence>
<dbReference type="RefSeq" id="WP_109764447.1">
    <property type="nucleotide sequence ID" value="NZ_QGGU01000010.1"/>
</dbReference>
<dbReference type="InterPro" id="IPR036388">
    <property type="entry name" value="WH-like_DNA-bd_sf"/>
</dbReference>
<feature type="domain" description="HTH luxR-type" evidence="8">
    <location>
        <begin position="1"/>
        <end position="65"/>
    </location>
</feature>
<evidence type="ECO:0000259" key="8">
    <source>
        <dbReference type="PROSITE" id="PS50043"/>
    </source>
</evidence>
<dbReference type="Pfam" id="PF07719">
    <property type="entry name" value="TPR_2"/>
    <property type="match status" value="1"/>
</dbReference>
<keyword evidence="10" id="KW-1185">Reference proteome</keyword>
<keyword evidence="5" id="KW-0804">Transcription</keyword>
<evidence type="ECO:0000256" key="4">
    <source>
        <dbReference type="ARBA" id="ARBA00023125"/>
    </source>
</evidence>
<dbReference type="GO" id="GO:0006355">
    <property type="term" value="P:regulation of DNA-templated transcription"/>
    <property type="evidence" value="ECO:0007669"/>
    <property type="project" value="InterPro"/>
</dbReference>
<comment type="caution">
    <text evidence="9">The sequence shown here is derived from an EMBL/GenBank/DDBJ whole genome shotgun (WGS) entry which is preliminary data.</text>
</comment>
<evidence type="ECO:0000256" key="5">
    <source>
        <dbReference type="ARBA" id="ARBA00023163"/>
    </source>
</evidence>
<gene>
    <name evidence="9" type="ORF">C8D97_110128</name>
</gene>
<dbReference type="Proteomes" id="UP000245790">
    <property type="component" value="Unassembled WGS sequence"/>
</dbReference>
<dbReference type="AlphaFoldDB" id="A0A316FI29"/>
<dbReference type="SMART" id="SM00028">
    <property type="entry name" value="TPR"/>
    <property type="match status" value="3"/>
</dbReference>
<name>A0A316FI29_9GAMM</name>
<dbReference type="GO" id="GO:0003677">
    <property type="term" value="F:DNA binding"/>
    <property type="evidence" value="ECO:0007669"/>
    <property type="project" value="UniProtKB-KW"/>
</dbReference>
<evidence type="ECO:0000256" key="2">
    <source>
        <dbReference type="ARBA" id="ARBA00022803"/>
    </source>
</evidence>
<dbReference type="OrthoDB" id="9794397at2"/>
<dbReference type="PROSITE" id="PS50043">
    <property type="entry name" value="HTH_LUXR_2"/>
    <property type="match status" value="1"/>
</dbReference>
<dbReference type="InterPro" id="IPR000792">
    <property type="entry name" value="Tscrpt_reg_LuxR_C"/>
</dbReference>
<dbReference type="SMART" id="SM00421">
    <property type="entry name" value="HTH_LUXR"/>
    <property type="match status" value="1"/>
</dbReference>
<feature type="region of interest" description="Disordered" evidence="7">
    <location>
        <begin position="352"/>
        <end position="372"/>
    </location>
</feature>
<feature type="compositionally biased region" description="Polar residues" evidence="7">
    <location>
        <begin position="352"/>
        <end position="361"/>
    </location>
</feature>
<protein>
    <submittedName>
        <fullName evidence="9">TolB-like protein</fullName>
    </submittedName>
</protein>
<feature type="repeat" description="TPR" evidence="6">
    <location>
        <begin position="429"/>
        <end position="462"/>
    </location>
</feature>
<keyword evidence="1" id="KW-0677">Repeat</keyword>
<dbReference type="PROSITE" id="PS50005">
    <property type="entry name" value="TPR"/>
    <property type="match status" value="1"/>
</dbReference>
<keyword evidence="3" id="KW-0805">Transcription regulation</keyword>
<organism evidence="9 10">
    <name type="scientific">Pleionea mediterranea</name>
    <dbReference type="NCBI Taxonomy" id="523701"/>
    <lineage>
        <taxon>Bacteria</taxon>
        <taxon>Pseudomonadati</taxon>
        <taxon>Pseudomonadota</taxon>
        <taxon>Gammaproteobacteria</taxon>
        <taxon>Oceanospirillales</taxon>
        <taxon>Pleioneaceae</taxon>
        <taxon>Pleionea</taxon>
    </lineage>
</organism>
<dbReference type="InterPro" id="IPR013105">
    <property type="entry name" value="TPR_2"/>
</dbReference>
<dbReference type="SUPFAM" id="SSF48452">
    <property type="entry name" value="TPR-like"/>
    <property type="match status" value="1"/>
</dbReference>
<evidence type="ECO:0000256" key="6">
    <source>
        <dbReference type="PROSITE-ProRule" id="PRU00339"/>
    </source>
</evidence>
<dbReference type="SUPFAM" id="SSF46894">
    <property type="entry name" value="C-terminal effector domain of the bipartite response regulators"/>
    <property type="match status" value="1"/>
</dbReference>
<dbReference type="PRINTS" id="PR00038">
    <property type="entry name" value="HTHLUXR"/>
</dbReference>
<feature type="region of interest" description="Disordered" evidence="7">
    <location>
        <begin position="77"/>
        <end position="127"/>
    </location>
</feature>
<dbReference type="Gene3D" id="1.10.10.10">
    <property type="entry name" value="Winged helix-like DNA-binding domain superfamily/Winged helix DNA-binding domain"/>
    <property type="match status" value="1"/>
</dbReference>
<evidence type="ECO:0000313" key="9">
    <source>
        <dbReference type="EMBL" id="PWK47913.1"/>
    </source>
</evidence>
<reference evidence="9 10" key="1">
    <citation type="submission" date="2018-05" db="EMBL/GenBank/DDBJ databases">
        <title>Genomic Encyclopedia of Type Strains, Phase IV (KMG-IV): sequencing the most valuable type-strain genomes for metagenomic binning, comparative biology and taxonomic classification.</title>
        <authorList>
            <person name="Goeker M."/>
        </authorList>
    </citation>
    <scope>NUCLEOTIDE SEQUENCE [LARGE SCALE GENOMIC DNA]</scope>
    <source>
        <strain evidence="9 10">DSM 25350</strain>
    </source>
</reference>
<dbReference type="PANTHER" id="PTHR44688:SF16">
    <property type="entry name" value="DNA-BINDING TRANSCRIPTIONAL ACTIVATOR DEVR_DOSR"/>
    <property type="match status" value="1"/>
</dbReference>
<evidence type="ECO:0000313" key="10">
    <source>
        <dbReference type="Proteomes" id="UP000245790"/>
    </source>
</evidence>
<dbReference type="Gene3D" id="1.25.40.10">
    <property type="entry name" value="Tetratricopeptide repeat domain"/>
    <property type="match status" value="1"/>
</dbReference>
<dbReference type="InterPro" id="IPR019734">
    <property type="entry name" value="TPR_rpt"/>
</dbReference>
<dbReference type="InterPro" id="IPR011990">
    <property type="entry name" value="TPR-like_helical_dom_sf"/>
</dbReference>